<protein>
    <submittedName>
        <fullName evidence="1">Helix-turn-helix domain-containing protein</fullName>
    </submittedName>
</protein>
<dbReference type="Pfam" id="PF13384">
    <property type="entry name" value="HTH_23"/>
    <property type="match status" value="1"/>
</dbReference>
<evidence type="ECO:0000313" key="2">
    <source>
        <dbReference type="EMBL" id="SMS02323.1"/>
    </source>
</evidence>
<evidence type="ECO:0000313" key="3">
    <source>
        <dbReference type="Proteomes" id="UP000196125"/>
    </source>
</evidence>
<sequence length="79" mass="8566">MKDIKSLPSPNNPEDALAAVVALRHMAEQLERQAVKEAIAQGWSWSQVAEALGVSKQAAHKRHAAYIQSTTSQKGKSDV</sequence>
<gene>
    <name evidence="1" type="ORF">SBX37_08165</name>
    <name evidence="2" type="ORF">VIM7927_03643</name>
</gene>
<dbReference type="OrthoDB" id="3579809at2"/>
<dbReference type="RefSeq" id="WP_087482336.1">
    <property type="nucleotide sequence ID" value="NZ_AP024883.1"/>
</dbReference>
<name>A0A1Y6J1X3_9VIBR</name>
<dbReference type="Gene3D" id="1.10.10.60">
    <property type="entry name" value="Homeodomain-like"/>
    <property type="match status" value="1"/>
</dbReference>
<reference evidence="2 3" key="1">
    <citation type="submission" date="2017-05" db="EMBL/GenBank/DDBJ databases">
        <authorList>
            <person name="Song R."/>
            <person name="Chenine A.L."/>
            <person name="Ruprecht R.M."/>
        </authorList>
    </citation>
    <scope>NUCLEOTIDE SEQUENCE [LARGE SCALE GENOMIC DNA]</scope>
    <source>
        <strain evidence="2 3">CECT 7927</strain>
    </source>
</reference>
<accession>A0A1Y6J1X3</accession>
<evidence type="ECO:0000313" key="4">
    <source>
        <dbReference type="Proteomes" id="UP001283366"/>
    </source>
</evidence>
<organism evidence="2 3">
    <name type="scientific">Vibrio mangrovi</name>
    <dbReference type="NCBI Taxonomy" id="474394"/>
    <lineage>
        <taxon>Bacteria</taxon>
        <taxon>Pseudomonadati</taxon>
        <taxon>Pseudomonadota</taxon>
        <taxon>Gammaproteobacteria</taxon>
        <taxon>Vibrionales</taxon>
        <taxon>Vibrionaceae</taxon>
        <taxon>Vibrio</taxon>
    </lineage>
</organism>
<dbReference type="EMBL" id="JAWRCO010000001">
    <property type="protein sequence ID" value="MDW6002832.1"/>
    <property type="molecule type" value="Genomic_DNA"/>
</dbReference>
<proteinExistence type="predicted"/>
<evidence type="ECO:0000313" key="1">
    <source>
        <dbReference type="EMBL" id="MDW6002832.1"/>
    </source>
</evidence>
<keyword evidence="4" id="KW-1185">Reference proteome</keyword>
<dbReference type="Proteomes" id="UP000196125">
    <property type="component" value="Unassembled WGS sequence"/>
</dbReference>
<dbReference type="Proteomes" id="UP001283366">
    <property type="component" value="Unassembled WGS sequence"/>
</dbReference>
<reference evidence="1 4" key="2">
    <citation type="submission" date="2023-11" db="EMBL/GenBank/DDBJ databases">
        <title>Plant-associative lifestyle of Vibrio porteresiae and its evolutionary dynamics.</title>
        <authorList>
            <person name="Rameshkumar N."/>
            <person name="Kirti K."/>
        </authorList>
    </citation>
    <scope>NUCLEOTIDE SEQUENCE [LARGE SCALE GENOMIC DNA]</scope>
    <source>
        <strain evidence="1 4">MSSRF38</strain>
    </source>
</reference>
<dbReference type="AlphaFoldDB" id="A0A1Y6J1X3"/>
<dbReference type="EMBL" id="FXXI01000009">
    <property type="protein sequence ID" value="SMS02323.1"/>
    <property type="molecule type" value="Genomic_DNA"/>
</dbReference>